<dbReference type="Pfam" id="PF15999">
    <property type="entry name" value="DUF4774"/>
    <property type="match status" value="3"/>
</dbReference>
<feature type="signal peptide" evidence="2">
    <location>
        <begin position="1"/>
        <end position="21"/>
    </location>
</feature>
<evidence type="ECO:0000313" key="4">
    <source>
        <dbReference type="EMBL" id="CAK1552486.1"/>
    </source>
</evidence>
<feature type="region of interest" description="Disordered" evidence="1">
    <location>
        <begin position="683"/>
        <end position="709"/>
    </location>
</feature>
<organism evidence="4 5">
    <name type="scientific">Leptosia nina</name>
    <dbReference type="NCBI Taxonomy" id="320188"/>
    <lineage>
        <taxon>Eukaryota</taxon>
        <taxon>Metazoa</taxon>
        <taxon>Ecdysozoa</taxon>
        <taxon>Arthropoda</taxon>
        <taxon>Hexapoda</taxon>
        <taxon>Insecta</taxon>
        <taxon>Pterygota</taxon>
        <taxon>Neoptera</taxon>
        <taxon>Endopterygota</taxon>
        <taxon>Lepidoptera</taxon>
        <taxon>Glossata</taxon>
        <taxon>Ditrysia</taxon>
        <taxon>Papilionoidea</taxon>
        <taxon>Pieridae</taxon>
        <taxon>Pierinae</taxon>
        <taxon>Leptosia</taxon>
    </lineage>
</organism>
<evidence type="ECO:0000256" key="2">
    <source>
        <dbReference type="SAM" id="SignalP"/>
    </source>
</evidence>
<feature type="compositionally biased region" description="Low complexity" evidence="1">
    <location>
        <begin position="686"/>
        <end position="696"/>
    </location>
</feature>
<dbReference type="Proteomes" id="UP001497472">
    <property type="component" value="Unassembled WGS sequence"/>
</dbReference>
<dbReference type="EMBL" id="CAVLEF010000144">
    <property type="protein sequence ID" value="CAK1552486.1"/>
    <property type="molecule type" value="Genomic_DNA"/>
</dbReference>
<accession>A0AAV1JSJ6</accession>
<name>A0AAV1JSJ6_9NEOP</name>
<dbReference type="AlphaFoldDB" id="A0AAV1JSJ6"/>
<evidence type="ECO:0000313" key="5">
    <source>
        <dbReference type="Proteomes" id="UP001497472"/>
    </source>
</evidence>
<feature type="domain" description="DUF4774" evidence="3">
    <location>
        <begin position="379"/>
        <end position="432"/>
    </location>
</feature>
<keyword evidence="2" id="KW-0732">Signal</keyword>
<evidence type="ECO:0000259" key="3">
    <source>
        <dbReference type="Pfam" id="PF15999"/>
    </source>
</evidence>
<keyword evidence="5" id="KW-1185">Reference proteome</keyword>
<reference evidence="4 5" key="1">
    <citation type="submission" date="2023-11" db="EMBL/GenBank/DDBJ databases">
        <authorList>
            <person name="Okamura Y."/>
        </authorList>
    </citation>
    <scope>NUCLEOTIDE SEQUENCE [LARGE SCALE GENOMIC DNA]</scope>
</reference>
<sequence>MVQYLFVFVLTTAFLLSNVSSRPSNNESPLKVEIPVTNTDETVTDHQILQDSDIEIKEGNTGNILDKIQGVNDALKKPILHRYRISTPKGGSFIVAAETLEKIKNAIDSGKLDIDIDTKEETNMVQNKEESQRYVNSRAAKFRSNLMNMGPNVTPFPYMTNIPVLIIPYNVDNNRIDGYDDLKQTQNDMYQTRRQPIFNFPSLPSLPSFPFQNFQLQWPFAQYFPLIIKDPFLTLSQGGGWNNLFEYGQSADVCSRKQKSVEDIDNTEEVYVENIPADETNLNPLEEHHTREGRALKKRTINNNPSTQQVDSDKKAKKIYVTKPVTTNTRKTTKKPYIVEEIEEQKDEESGDLRFPFSDFGWFGNKKPVAPSPGFFINKLRVRKGGVAIAGPGGVATAGRGGTAIVGPGGLAYTQPGGLAVAGPAARVVALSPDVDLHSLITRIQQDSTVPRSKQPIREGKLVATGPVVYYHPNEQTYADPEEGPVSLGRHDSKDTYYYNGMKFIEKPIRESKFVLYVDPQARAVSGNEGSAIANPISYVFIRGGEKGSVVHKPLATAVAGPGGIAHALSELYVYEDNSYDSTLYLPFYGGAKEESITNENVFKSNDDNLQAKMFATNLSQLKSLSSTVLRIYNLGKRLGYLSDREKERFETQLGLLEETASNTVKIIDDIGGDVNVLFKKNKQESTTSTSTTASSLKSGLGQRKYGENYDDDVGEEGISIAAPDNDDSDVVDDVLERGTVSEAKPIGLAVVGENGIAASRPMATAVAASGVAIARPIATAIAGLDPTLLGIDFQLNHYQKSYKIVKKT</sequence>
<feature type="domain" description="DUF4774" evidence="3">
    <location>
        <begin position="742"/>
        <end position="793"/>
    </location>
</feature>
<feature type="chain" id="PRO_5043550302" description="DUF4774 domain-containing protein" evidence="2">
    <location>
        <begin position="22"/>
        <end position="809"/>
    </location>
</feature>
<protein>
    <recommendedName>
        <fullName evidence="3">DUF4774 domain-containing protein</fullName>
    </recommendedName>
</protein>
<evidence type="ECO:0000256" key="1">
    <source>
        <dbReference type="SAM" id="MobiDB-lite"/>
    </source>
</evidence>
<comment type="caution">
    <text evidence="4">The sequence shown here is derived from an EMBL/GenBank/DDBJ whole genome shotgun (WGS) entry which is preliminary data.</text>
</comment>
<feature type="domain" description="DUF4774" evidence="3">
    <location>
        <begin position="515"/>
        <end position="570"/>
    </location>
</feature>
<proteinExistence type="predicted"/>
<dbReference type="InterPro" id="IPR031942">
    <property type="entry name" value="DUF4774"/>
</dbReference>
<gene>
    <name evidence="4" type="ORF">LNINA_LOCUS11527</name>
</gene>